<dbReference type="OrthoDB" id="4804036at2"/>
<comment type="caution">
    <text evidence="2">The sequence shown here is derived from an EMBL/GenBank/DDBJ whole genome shotgun (WGS) entry which is preliminary data.</text>
</comment>
<protein>
    <submittedName>
        <fullName evidence="2">Uncharacterized protein</fullName>
    </submittedName>
</protein>
<feature type="transmembrane region" description="Helical" evidence="1">
    <location>
        <begin position="94"/>
        <end position="112"/>
    </location>
</feature>
<keyword evidence="3" id="KW-1185">Reference proteome</keyword>
<keyword evidence="1" id="KW-0812">Transmembrane</keyword>
<evidence type="ECO:0000256" key="1">
    <source>
        <dbReference type="SAM" id="Phobius"/>
    </source>
</evidence>
<proteinExistence type="predicted"/>
<keyword evidence="1" id="KW-1133">Transmembrane helix</keyword>
<evidence type="ECO:0000313" key="3">
    <source>
        <dbReference type="Proteomes" id="UP000031488"/>
    </source>
</evidence>
<organism evidence="2 3">
    <name type="scientific">Brevibacterium linens</name>
    <dbReference type="NCBI Taxonomy" id="1703"/>
    <lineage>
        <taxon>Bacteria</taxon>
        <taxon>Bacillati</taxon>
        <taxon>Actinomycetota</taxon>
        <taxon>Actinomycetes</taxon>
        <taxon>Micrococcales</taxon>
        <taxon>Brevibacteriaceae</taxon>
        <taxon>Brevibacterium</taxon>
    </lineage>
</organism>
<dbReference type="PATRIC" id="fig|1703.6.peg.2232"/>
<keyword evidence="1" id="KW-0472">Membrane</keyword>
<reference evidence="2 3" key="1">
    <citation type="submission" date="2014-11" db="EMBL/GenBank/DDBJ databases">
        <title>Draft Genome Sequence of Brevibacterium linens AE038-8.</title>
        <authorList>
            <person name="Maizel D."/>
            <person name="Utturkar S.M."/>
            <person name="Brown S.D."/>
            <person name="Ferrero M."/>
            <person name="Rosen B.P."/>
        </authorList>
    </citation>
    <scope>NUCLEOTIDE SEQUENCE [LARGE SCALE GENOMIC DNA]</scope>
    <source>
        <strain evidence="2 3">AE038-8</strain>
    </source>
</reference>
<dbReference type="AlphaFoldDB" id="A0A0B8ZZP8"/>
<feature type="transmembrane region" description="Helical" evidence="1">
    <location>
        <begin position="69"/>
        <end position="88"/>
    </location>
</feature>
<name>A0A0B8ZZP8_BRELN</name>
<evidence type="ECO:0000313" key="2">
    <source>
        <dbReference type="EMBL" id="KHS51784.1"/>
    </source>
</evidence>
<dbReference type="EMBL" id="JTJZ01000020">
    <property type="protein sequence ID" value="KHS51784.1"/>
    <property type="molecule type" value="Genomic_DNA"/>
</dbReference>
<dbReference type="RefSeq" id="WP_039210538.1">
    <property type="nucleotide sequence ID" value="NZ_JTJZ01000020.1"/>
</dbReference>
<accession>A0A0B8ZZP8</accession>
<feature type="transmembrane region" description="Helical" evidence="1">
    <location>
        <begin position="36"/>
        <end position="57"/>
    </location>
</feature>
<feature type="transmembrane region" description="Helical" evidence="1">
    <location>
        <begin position="7"/>
        <end position="24"/>
    </location>
</feature>
<dbReference type="Proteomes" id="UP000031488">
    <property type="component" value="Unassembled WGS sequence"/>
</dbReference>
<sequence>MRNSGFAVDGIIKLLLAVAGFIFLGGLEDFFLAPRWLVITALVLLFLSAATQISYAVGKGEKRYLKFPMVFDALLIVAVVVGLILAAAGNPAGAWVLFGLVGVGSLGIAVVFTTGENGPSFSEDESPNS</sequence>
<gene>
    <name evidence="2" type="ORF">AE0388_2334</name>
</gene>